<dbReference type="AlphaFoldDB" id="A0A1F6GZH4"/>
<organism evidence="2 3">
    <name type="scientific">Candidatus Lambdaproteobacteria bacterium RIFOXYD2_FULL_56_26</name>
    <dbReference type="NCBI Taxonomy" id="1817773"/>
    <lineage>
        <taxon>Bacteria</taxon>
        <taxon>Pseudomonadati</taxon>
        <taxon>Pseudomonadota</taxon>
        <taxon>Candidatus Lambdaproteobacteria</taxon>
    </lineage>
</organism>
<evidence type="ECO:0000313" key="2">
    <source>
        <dbReference type="EMBL" id="OGH03545.1"/>
    </source>
</evidence>
<protein>
    <submittedName>
        <fullName evidence="2">Uncharacterized protein</fullName>
    </submittedName>
</protein>
<proteinExistence type="predicted"/>
<feature type="region of interest" description="Disordered" evidence="1">
    <location>
        <begin position="56"/>
        <end position="85"/>
    </location>
</feature>
<dbReference type="EMBL" id="MFNF01000015">
    <property type="protein sequence ID" value="OGH03545.1"/>
    <property type="molecule type" value="Genomic_DNA"/>
</dbReference>
<gene>
    <name evidence="2" type="ORF">A2557_01170</name>
</gene>
<dbReference type="Proteomes" id="UP000177583">
    <property type="component" value="Unassembled WGS sequence"/>
</dbReference>
<evidence type="ECO:0000256" key="1">
    <source>
        <dbReference type="SAM" id="MobiDB-lite"/>
    </source>
</evidence>
<accession>A0A1F6GZH4</accession>
<reference evidence="2 3" key="1">
    <citation type="journal article" date="2016" name="Nat. Commun.">
        <title>Thousands of microbial genomes shed light on interconnected biogeochemical processes in an aquifer system.</title>
        <authorList>
            <person name="Anantharaman K."/>
            <person name="Brown C.T."/>
            <person name="Hug L.A."/>
            <person name="Sharon I."/>
            <person name="Castelle C.J."/>
            <person name="Probst A.J."/>
            <person name="Thomas B.C."/>
            <person name="Singh A."/>
            <person name="Wilkins M.J."/>
            <person name="Karaoz U."/>
            <person name="Brodie E.L."/>
            <person name="Williams K.H."/>
            <person name="Hubbard S.S."/>
            <person name="Banfield J.F."/>
        </authorList>
    </citation>
    <scope>NUCLEOTIDE SEQUENCE [LARGE SCALE GENOMIC DNA]</scope>
</reference>
<name>A0A1F6GZH4_9PROT</name>
<evidence type="ECO:0000313" key="3">
    <source>
        <dbReference type="Proteomes" id="UP000177583"/>
    </source>
</evidence>
<sequence>MLKVEVSDLAKQLSNGKQVLQLPKVSTEEIKAELGPEKAALLAERIEVEAQRLMNKEGVRPKSLPKPSRPIIKLIDPEKKEDGLA</sequence>
<comment type="caution">
    <text evidence="2">The sequence shown here is derived from an EMBL/GenBank/DDBJ whole genome shotgun (WGS) entry which is preliminary data.</text>
</comment>
<feature type="compositionally biased region" description="Basic and acidic residues" evidence="1">
    <location>
        <begin position="75"/>
        <end position="85"/>
    </location>
</feature>